<dbReference type="OrthoDB" id="2847287at2759"/>
<dbReference type="InterPro" id="IPR032675">
    <property type="entry name" value="LRR_dom_sf"/>
</dbReference>
<feature type="compositionally biased region" description="Acidic residues" evidence="1">
    <location>
        <begin position="695"/>
        <end position="704"/>
    </location>
</feature>
<sequence length="704" mass="77947">MSPSRVKAVSTLKKFLRHGTGIPQKPLPPLPTTPSAPIECLPTHIVRRIARQLDGWDTLHWGLCSRTLRTLLAPVLYFRVELKTNKQCKTALITFSKHPEITQHIRNLVVRVNPVEWTDPDEEIDEGLVATLISKLAVQLGGLEVFVWDGLEMPHDQLWSALRISCPRLKRISTTIGEEPLSLSSPLWDFDDLRQISLTVKCQSLEWLSEGRPKTEKLPRKFWAMLLERCPRLEELEIGGAAPSPRIFDVRHVMSGRWPYLRRIGLGDTALISPAKGEEQIQKDHSAFMSFFASHPTLRGIHLHHAASSITFPATFVLPSNMLPYVTSFSGPLAMLRTLPNLHRIQNLTLTTLHHSSSSFPSTFAVLRDLKNLASLNIWVDLSFGSFVSSASSRTSGESLRKSSASEEIQLLRSLAGSVPNLKHLDILCFTRPTFYIRDFSRVLQAIPNLQSFTLTKLYKSSEEDLSKSCIRIASENRHLKYFTIRLTCDSWFSSMRGRVKHQGRYEITAPSARSSSVHVDPGIKSHIPDEAIDPIAIVFAHECGQKAITGKDYSRHFVHHVFPKPQETPPSSFVRHRHSLSLSRLPSRVRPSSASNVSDAGSSGGTHSRSNSVSSSFFARVRRRSSSLASGGSIAAGNKTAASPRSSISSVSPSAASHCSVTWADRDVSSLGRSGSSSTSGTGGSRFSPRDTSDTTEDDYVLV</sequence>
<feature type="compositionally biased region" description="Low complexity" evidence="1">
    <location>
        <begin position="642"/>
        <end position="655"/>
    </location>
</feature>
<feature type="region of interest" description="Disordered" evidence="1">
    <location>
        <begin position="629"/>
        <end position="655"/>
    </location>
</feature>
<evidence type="ECO:0000256" key="1">
    <source>
        <dbReference type="SAM" id="MobiDB-lite"/>
    </source>
</evidence>
<feature type="region of interest" description="Disordered" evidence="1">
    <location>
        <begin position="565"/>
        <end position="617"/>
    </location>
</feature>
<dbReference type="SUPFAM" id="SSF52047">
    <property type="entry name" value="RNI-like"/>
    <property type="match status" value="1"/>
</dbReference>
<evidence type="ECO:0000313" key="3">
    <source>
        <dbReference type="Proteomes" id="UP000054270"/>
    </source>
</evidence>
<evidence type="ECO:0008006" key="4">
    <source>
        <dbReference type="Google" id="ProtNLM"/>
    </source>
</evidence>
<gene>
    <name evidence="2" type="ORF">HYPSUDRAFT_210817</name>
</gene>
<dbReference type="STRING" id="945553.A0A0D2PP66"/>
<feature type="compositionally biased region" description="Low complexity" evidence="1">
    <location>
        <begin position="581"/>
        <end position="617"/>
    </location>
</feature>
<dbReference type="AlphaFoldDB" id="A0A0D2PP66"/>
<protein>
    <recommendedName>
        <fullName evidence="4">F-box domain-containing protein</fullName>
    </recommendedName>
</protein>
<proteinExistence type="predicted"/>
<dbReference type="OMA" id="IRHITHG"/>
<feature type="compositionally biased region" description="Low complexity" evidence="1">
    <location>
        <begin position="670"/>
        <end position="681"/>
    </location>
</feature>
<reference evidence="3" key="1">
    <citation type="submission" date="2014-04" db="EMBL/GenBank/DDBJ databases">
        <title>Evolutionary Origins and Diversification of the Mycorrhizal Mutualists.</title>
        <authorList>
            <consortium name="DOE Joint Genome Institute"/>
            <consortium name="Mycorrhizal Genomics Consortium"/>
            <person name="Kohler A."/>
            <person name="Kuo A."/>
            <person name="Nagy L.G."/>
            <person name="Floudas D."/>
            <person name="Copeland A."/>
            <person name="Barry K.W."/>
            <person name="Cichocki N."/>
            <person name="Veneault-Fourrey C."/>
            <person name="LaButti K."/>
            <person name="Lindquist E.A."/>
            <person name="Lipzen A."/>
            <person name="Lundell T."/>
            <person name="Morin E."/>
            <person name="Murat C."/>
            <person name="Riley R."/>
            <person name="Ohm R."/>
            <person name="Sun H."/>
            <person name="Tunlid A."/>
            <person name="Henrissat B."/>
            <person name="Grigoriev I.V."/>
            <person name="Hibbett D.S."/>
            <person name="Martin F."/>
        </authorList>
    </citation>
    <scope>NUCLEOTIDE SEQUENCE [LARGE SCALE GENOMIC DNA]</scope>
    <source>
        <strain evidence="3">FD-334 SS-4</strain>
    </source>
</reference>
<dbReference type="Proteomes" id="UP000054270">
    <property type="component" value="Unassembled WGS sequence"/>
</dbReference>
<dbReference type="Gene3D" id="3.80.10.10">
    <property type="entry name" value="Ribonuclease Inhibitor"/>
    <property type="match status" value="1"/>
</dbReference>
<dbReference type="EMBL" id="KN817518">
    <property type="protein sequence ID" value="KJA29996.1"/>
    <property type="molecule type" value="Genomic_DNA"/>
</dbReference>
<evidence type="ECO:0000313" key="2">
    <source>
        <dbReference type="EMBL" id="KJA29996.1"/>
    </source>
</evidence>
<keyword evidence="3" id="KW-1185">Reference proteome</keyword>
<accession>A0A0D2PP66</accession>
<feature type="region of interest" description="Disordered" evidence="1">
    <location>
        <begin position="668"/>
        <end position="704"/>
    </location>
</feature>
<name>A0A0D2PP66_HYPSF</name>
<organism evidence="2 3">
    <name type="scientific">Hypholoma sublateritium (strain FD-334 SS-4)</name>
    <dbReference type="NCBI Taxonomy" id="945553"/>
    <lineage>
        <taxon>Eukaryota</taxon>
        <taxon>Fungi</taxon>
        <taxon>Dikarya</taxon>
        <taxon>Basidiomycota</taxon>
        <taxon>Agaricomycotina</taxon>
        <taxon>Agaricomycetes</taxon>
        <taxon>Agaricomycetidae</taxon>
        <taxon>Agaricales</taxon>
        <taxon>Agaricineae</taxon>
        <taxon>Strophariaceae</taxon>
        <taxon>Hypholoma</taxon>
    </lineage>
</organism>